<dbReference type="SMART" id="SM00938">
    <property type="entry name" value="P-II"/>
    <property type="match status" value="1"/>
</dbReference>
<dbReference type="Gene3D" id="3.30.70.120">
    <property type="match status" value="1"/>
</dbReference>
<dbReference type="GO" id="GO:0005524">
    <property type="term" value="F:ATP binding"/>
    <property type="evidence" value="ECO:0007669"/>
    <property type="project" value="TreeGrafter"/>
</dbReference>
<evidence type="ECO:0000256" key="1">
    <source>
        <dbReference type="RuleBase" id="RU003936"/>
    </source>
</evidence>
<dbReference type="Pfam" id="PF00543">
    <property type="entry name" value="P-II"/>
    <property type="match status" value="1"/>
</dbReference>
<dbReference type="GO" id="GO:0005829">
    <property type="term" value="C:cytosol"/>
    <property type="evidence" value="ECO:0007669"/>
    <property type="project" value="TreeGrafter"/>
</dbReference>
<gene>
    <name evidence="2" type="ORF">AVDCRST_MAG69-1546</name>
</gene>
<protein>
    <submittedName>
        <fullName evidence="2">Nitrogen regulatory protein P-II</fullName>
    </submittedName>
</protein>
<accession>A0A6J4SIZ5</accession>
<evidence type="ECO:0000313" key="2">
    <source>
        <dbReference type="EMBL" id="CAA9494761.1"/>
    </source>
</evidence>
<reference evidence="2" key="1">
    <citation type="submission" date="2020-02" db="EMBL/GenBank/DDBJ databases">
        <authorList>
            <person name="Meier V. D."/>
        </authorList>
    </citation>
    <scope>NUCLEOTIDE SEQUENCE</scope>
    <source>
        <strain evidence="2">AVDCRST_MAG69</strain>
    </source>
</reference>
<dbReference type="GO" id="GO:0030234">
    <property type="term" value="F:enzyme regulator activity"/>
    <property type="evidence" value="ECO:0007669"/>
    <property type="project" value="InterPro"/>
</dbReference>
<proteinExistence type="inferred from homology"/>
<dbReference type="EMBL" id="CADCVP010000165">
    <property type="protein sequence ID" value="CAA9494761.1"/>
    <property type="molecule type" value="Genomic_DNA"/>
</dbReference>
<comment type="similarity">
    <text evidence="1">Belongs to the P(II) protein family.</text>
</comment>
<dbReference type="SUPFAM" id="SSF54913">
    <property type="entry name" value="GlnB-like"/>
    <property type="match status" value="1"/>
</dbReference>
<dbReference type="InterPro" id="IPR011322">
    <property type="entry name" value="N-reg_PII-like_a/b"/>
</dbReference>
<dbReference type="PRINTS" id="PR00340">
    <property type="entry name" value="PIIGLNB"/>
</dbReference>
<dbReference type="GO" id="GO:0006808">
    <property type="term" value="P:regulation of nitrogen utilization"/>
    <property type="evidence" value="ECO:0007669"/>
    <property type="project" value="InterPro"/>
</dbReference>
<organism evidence="2">
    <name type="scientific">uncultured Solirubrobacteraceae bacterium</name>
    <dbReference type="NCBI Taxonomy" id="1162706"/>
    <lineage>
        <taxon>Bacteria</taxon>
        <taxon>Bacillati</taxon>
        <taxon>Actinomycetota</taxon>
        <taxon>Thermoleophilia</taxon>
        <taxon>Solirubrobacterales</taxon>
        <taxon>Solirubrobacteraceae</taxon>
        <taxon>environmental samples</taxon>
    </lineage>
</organism>
<name>A0A6J4SIZ5_9ACTN</name>
<dbReference type="PROSITE" id="PS00638">
    <property type="entry name" value="PII_GLNB_CTER"/>
    <property type="match status" value="1"/>
</dbReference>
<dbReference type="InterPro" id="IPR017918">
    <property type="entry name" value="N-reg_PII_CS"/>
</dbReference>
<dbReference type="AlphaFoldDB" id="A0A6J4SIZ5"/>
<dbReference type="InterPro" id="IPR015867">
    <property type="entry name" value="N-reg_PII/ATP_PRibTrfase_C"/>
</dbReference>
<sequence length="125" mass="13759">MRMVIAYIRHEAFEPIRSELLELGFPSLTISDVKGSGRQRGITERYRGAELTNHLRPKIKIECVVEADDVPVIVDTVLKHGRTGAVGDGKVFVLPVEEAYRVRTGESGAEILQAHPEAGASIPLR</sequence>
<dbReference type="PANTHER" id="PTHR30115">
    <property type="entry name" value="NITROGEN REGULATORY PROTEIN P-II"/>
    <property type="match status" value="1"/>
</dbReference>
<dbReference type="PANTHER" id="PTHR30115:SF11">
    <property type="entry name" value="NITROGEN REGULATORY PROTEIN P-II HOMOLOG"/>
    <property type="match status" value="1"/>
</dbReference>
<dbReference type="PROSITE" id="PS51343">
    <property type="entry name" value="PII_GLNB_DOM"/>
    <property type="match status" value="1"/>
</dbReference>
<dbReference type="InterPro" id="IPR002187">
    <property type="entry name" value="N-reg_PII"/>
</dbReference>